<accession>A0A5N0TMJ4</accession>
<dbReference type="EMBL" id="VYUY01000005">
    <property type="protein sequence ID" value="KAA9135514.1"/>
    <property type="molecule type" value="Genomic_DNA"/>
</dbReference>
<protein>
    <submittedName>
        <fullName evidence="1">Uncharacterized protein</fullName>
    </submittedName>
</protein>
<dbReference type="AlphaFoldDB" id="A0A5N0TMJ4"/>
<keyword evidence="2" id="KW-1185">Reference proteome</keyword>
<evidence type="ECO:0000313" key="1">
    <source>
        <dbReference type="EMBL" id="KAA9135514.1"/>
    </source>
</evidence>
<gene>
    <name evidence="1" type="ORF">F6B40_03090</name>
</gene>
<sequence length="169" mass="18395">MQRRAEQSVLRLEELQSEISALATLPEATAVTAAVDPEGRLTRLTIDREARKDLTDEQLAYELHLAIAHAYGERDAPVPPRPDPGLDVAGLLDRIFSGAEAAAAAPEPELVWNDRRTVGMSAVWGVIQDVRVDQDWLGASSELTIETDVLAWAAEVWERSVAAQSAGED</sequence>
<proteinExistence type="predicted"/>
<reference evidence="2" key="1">
    <citation type="submission" date="2019-09" db="EMBL/GenBank/DDBJ databases">
        <title>Mumia zhuanghuii sp. nov. isolated from the intestinal contents of plateau pika (Ochotona curzoniae) in the Qinghai-Tibet plateau of China.</title>
        <authorList>
            <person name="Tian Z."/>
        </authorList>
    </citation>
    <scope>NUCLEOTIDE SEQUENCE [LARGE SCALE GENOMIC DNA]</scope>
    <source>
        <strain evidence="2">L-033</strain>
    </source>
</reference>
<comment type="caution">
    <text evidence="1">The sequence shown here is derived from an EMBL/GenBank/DDBJ whole genome shotgun (WGS) entry which is preliminary data.</text>
</comment>
<dbReference type="Proteomes" id="UP000326838">
    <property type="component" value="Unassembled WGS sequence"/>
</dbReference>
<evidence type="ECO:0000313" key="2">
    <source>
        <dbReference type="Proteomes" id="UP000326838"/>
    </source>
</evidence>
<name>A0A5N0TMJ4_9MICO</name>
<dbReference type="RefSeq" id="WP_150892053.1">
    <property type="nucleotide sequence ID" value="NZ_VYUY01000005.1"/>
</dbReference>
<organism evidence="1 2">
    <name type="scientific">Microbacterium caowuchunii</name>
    <dbReference type="NCBI Taxonomy" id="2614638"/>
    <lineage>
        <taxon>Bacteria</taxon>
        <taxon>Bacillati</taxon>
        <taxon>Actinomycetota</taxon>
        <taxon>Actinomycetes</taxon>
        <taxon>Micrococcales</taxon>
        <taxon>Microbacteriaceae</taxon>
        <taxon>Microbacterium</taxon>
    </lineage>
</organism>